<evidence type="ECO:0000313" key="5">
    <source>
        <dbReference type="EMBL" id="MBS7825523.1"/>
    </source>
</evidence>
<evidence type="ECO:0000256" key="2">
    <source>
        <dbReference type="ARBA" id="ARBA00022971"/>
    </source>
</evidence>
<reference evidence="5" key="1">
    <citation type="submission" date="2021-03" db="EMBL/GenBank/DDBJ databases">
        <title>Identification and antibiotic profiling of Wohlfahrtiimonas chitiniclastica, an underestimated human pathogen.</title>
        <authorList>
            <person name="Kopf A."/>
            <person name="Bunk B."/>
            <person name="Coldewey S."/>
            <person name="Gunzer F."/>
            <person name="Riedel T."/>
            <person name="Schroettner P."/>
        </authorList>
    </citation>
    <scope>NUCLEOTIDE SEQUENCE</scope>
    <source>
        <strain evidence="5">DSM 100917</strain>
    </source>
</reference>
<keyword evidence="2" id="KW-0184">Conjugation</keyword>
<dbReference type="Proteomes" id="UP000680020">
    <property type="component" value="Unassembled WGS sequence"/>
</dbReference>
<dbReference type="EMBL" id="JAGIBU010000024">
    <property type="protein sequence ID" value="MBS7825523.1"/>
    <property type="molecule type" value="Genomic_DNA"/>
</dbReference>
<dbReference type="InterPro" id="IPR005053">
    <property type="entry name" value="MobA_MobL"/>
</dbReference>
<sequence>MAIYHCTTKPISRSNGRSATASSAYRAGEKIVDTRTGEIHDYTKKGGVEYSEIIKPKSLGQIEIKRDDLWNLAEHTEKRKDARVAREFIIALPSELTPEKRKEVAQSFTKYLVDRYSVVADLAIHQPNYQGDDRNHHAHIMVTTRQAESVNGELQLTNKANLELSNTKRKSLRLQTTQDDIKEIREEWANIANKALKHSGIKERIDHRSYEDQGKEMIPTKHEGAQVTEMRRKGIITGIAKLNDEIKEENKIIKCQLFEEQQNQKPTLFERIGLKKQEKITEDLPPMKEVISNIDSMIQKAEAEKHILLGEKLDALRTETANKAREEERARKEREKAREANRNPLEREYLMAAHGRDQFRTIKEAQAMHKFIAQVEQGADKQALLDEIIQKNLMRITKFKESQKENVITNEDDKRIVLENNKPEINIPEIPEQQPDRQPAQKAKIIKPRLKDRDDDWNMER</sequence>
<feature type="domain" description="MobA/MobL protein" evidence="4">
    <location>
        <begin position="17"/>
        <end position="233"/>
    </location>
</feature>
<comment type="caution">
    <text evidence="5">The sequence shown here is derived from an EMBL/GenBank/DDBJ whole genome shotgun (WGS) entry which is preliminary data.</text>
</comment>
<evidence type="ECO:0000256" key="3">
    <source>
        <dbReference type="SAM" id="MobiDB-lite"/>
    </source>
</evidence>
<proteinExistence type="inferred from homology"/>
<comment type="similarity">
    <text evidence="1">Belongs to the MobA/MobL family.</text>
</comment>
<evidence type="ECO:0000259" key="4">
    <source>
        <dbReference type="Pfam" id="PF03389"/>
    </source>
</evidence>
<dbReference type="NCBIfam" id="NF041496">
    <property type="entry name" value="MobQ"/>
    <property type="match status" value="1"/>
</dbReference>
<dbReference type="Pfam" id="PF03389">
    <property type="entry name" value="MobA_MobL"/>
    <property type="match status" value="1"/>
</dbReference>
<dbReference type="AlphaFoldDB" id="A0AB35BZX6"/>
<name>A0AB35BZX6_9GAMM</name>
<accession>A0AB35BZX6</accession>
<feature type="region of interest" description="Disordered" evidence="3">
    <location>
        <begin position="320"/>
        <end position="339"/>
    </location>
</feature>
<feature type="region of interest" description="Disordered" evidence="3">
    <location>
        <begin position="419"/>
        <end position="461"/>
    </location>
</feature>
<dbReference type="Gene3D" id="3.30.930.30">
    <property type="match status" value="1"/>
</dbReference>
<evidence type="ECO:0000313" key="6">
    <source>
        <dbReference type="Proteomes" id="UP000680020"/>
    </source>
</evidence>
<protein>
    <submittedName>
        <fullName evidence="5">MobA/MobL family protein</fullName>
    </submittedName>
</protein>
<organism evidence="5 6">
    <name type="scientific">Wohlfahrtiimonas chitiniclastica</name>
    <dbReference type="NCBI Taxonomy" id="400946"/>
    <lineage>
        <taxon>Bacteria</taxon>
        <taxon>Pseudomonadati</taxon>
        <taxon>Pseudomonadota</taxon>
        <taxon>Gammaproteobacteria</taxon>
        <taxon>Cardiobacteriales</taxon>
        <taxon>Ignatzschineriaceae</taxon>
        <taxon>Wohlfahrtiimonas</taxon>
    </lineage>
</organism>
<feature type="compositionally biased region" description="Basic and acidic residues" evidence="3">
    <location>
        <begin position="449"/>
        <end position="461"/>
    </location>
</feature>
<gene>
    <name evidence="5" type="ORF">J7561_10035</name>
</gene>
<evidence type="ECO:0000256" key="1">
    <source>
        <dbReference type="ARBA" id="ARBA00010873"/>
    </source>
</evidence>